<protein>
    <recommendedName>
        <fullName evidence="2">Fibronectin type-III domain-containing protein</fullName>
    </recommendedName>
</protein>
<reference evidence="1" key="1">
    <citation type="journal article" date="2014" name="Front. Microbiol.">
        <title>High frequency of phylogenetically diverse reductive dehalogenase-homologous genes in deep subseafloor sedimentary metagenomes.</title>
        <authorList>
            <person name="Kawai M."/>
            <person name="Futagami T."/>
            <person name="Toyoda A."/>
            <person name="Takaki Y."/>
            <person name="Nishi S."/>
            <person name="Hori S."/>
            <person name="Arai W."/>
            <person name="Tsubouchi T."/>
            <person name="Morono Y."/>
            <person name="Uchiyama I."/>
            <person name="Ito T."/>
            <person name="Fujiyama A."/>
            <person name="Inagaki F."/>
            <person name="Takami H."/>
        </authorList>
    </citation>
    <scope>NUCLEOTIDE SEQUENCE</scope>
    <source>
        <strain evidence="1">Expedition CK06-06</strain>
    </source>
</reference>
<accession>X1VBQ8</accession>
<feature type="non-terminal residue" evidence="1">
    <location>
        <position position="1"/>
    </location>
</feature>
<organism evidence="1">
    <name type="scientific">marine sediment metagenome</name>
    <dbReference type="NCBI Taxonomy" id="412755"/>
    <lineage>
        <taxon>unclassified sequences</taxon>
        <taxon>metagenomes</taxon>
        <taxon>ecological metagenomes</taxon>
    </lineage>
</organism>
<dbReference type="InterPro" id="IPR036116">
    <property type="entry name" value="FN3_sf"/>
</dbReference>
<proteinExistence type="predicted"/>
<evidence type="ECO:0008006" key="2">
    <source>
        <dbReference type="Google" id="ProtNLM"/>
    </source>
</evidence>
<dbReference type="Gene3D" id="2.60.40.10">
    <property type="entry name" value="Immunoglobulins"/>
    <property type="match status" value="1"/>
</dbReference>
<evidence type="ECO:0000313" key="1">
    <source>
        <dbReference type="EMBL" id="GAJ10951.1"/>
    </source>
</evidence>
<dbReference type="AlphaFoldDB" id="X1VBQ8"/>
<sequence length="111" mass="12383">NQSYAQDRTLQWDENTDPDLDGYKVYYGLESRYPANQNPYNASGSPIDVALGEDENPADPSIFEYTVTGLLDNEVYFFAVTAIDTDSLESGFSNEEMTLGIRWPGGGLLRE</sequence>
<gene>
    <name evidence="1" type="ORF">S12H4_49289</name>
</gene>
<dbReference type="SUPFAM" id="SSF49265">
    <property type="entry name" value="Fibronectin type III"/>
    <property type="match status" value="1"/>
</dbReference>
<name>X1VBQ8_9ZZZZ</name>
<dbReference type="EMBL" id="BARW01030902">
    <property type="protein sequence ID" value="GAJ10951.1"/>
    <property type="molecule type" value="Genomic_DNA"/>
</dbReference>
<dbReference type="InterPro" id="IPR013783">
    <property type="entry name" value="Ig-like_fold"/>
</dbReference>
<comment type="caution">
    <text evidence="1">The sequence shown here is derived from an EMBL/GenBank/DDBJ whole genome shotgun (WGS) entry which is preliminary data.</text>
</comment>